<sequence>MRQLLASLFFLSLTISCQNSQNSKSVSAKEIVNQAIEFSGTSAVDNSVIKFDFRNLHYRSEATCNGMKLSRQKGDTIDVLYSGKFKRFIDSIPVEVNDSLENVYSESINSVHYFVQLPYRLTDQAVNLRRLPNQSFNNQDYYVVEVNFKQENGGQDFNDTYLYWFNQKNYSLDYLAYEFHVNRGGYRFRVAKNRQFINGTQFIDYDNYKPKSKQVELEDLLQLFHNNKLELVSEIKTENPSINSVQLKC</sequence>
<proteinExistence type="predicted"/>
<dbReference type="Proteomes" id="UP000184462">
    <property type="component" value="Unassembled WGS sequence"/>
</dbReference>
<dbReference type="Pfam" id="PF20113">
    <property type="entry name" value="DUF6503"/>
    <property type="match status" value="1"/>
</dbReference>
<dbReference type="STRING" id="1155689.SAMN05444278_101271"/>
<reference evidence="1 2" key="1">
    <citation type="submission" date="2016-11" db="EMBL/GenBank/DDBJ databases">
        <authorList>
            <person name="Jaros S."/>
            <person name="Januszkiewicz K."/>
            <person name="Wedrychowicz H."/>
        </authorList>
    </citation>
    <scope>NUCLEOTIDE SEQUENCE [LARGE SCALE GENOMIC DNA]</scope>
    <source>
        <strain evidence="1 2">DSM 25661</strain>
    </source>
</reference>
<dbReference type="OrthoDB" id="982433at2"/>
<protein>
    <recommendedName>
        <fullName evidence="3">Deoxyribose-phosphate aldolase</fullName>
    </recommendedName>
</protein>
<evidence type="ECO:0008006" key="3">
    <source>
        <dbReference type="Google" id="ProtNLM"/>
    </source>
</evidence>
<name>A0A1M4SQ36_9FLAO</name>
<keyword evidence="2" id="KW-1185">Reference proteome</keyword>
<evidence type="ECO:0000313" key="2">
    <source>
        <dbReference type="Proteomes" id="UP000184462"/>
    </source>
</evidence>
<evidence type="ECO:0000313" key="1">
    <source>
        <dbReference type="EMBL" id="SHE34285.1"/>
    </source>
</evidence>
<dbReference type="AlphaFoldDB" id="A0A1M4SQ36"/>
<accession>A0A1M4SQ36</accession>
<dbReference type="PROSITE" id="PS51257">
    <property type="entry name" value="PROKAR_LIPOPROTEIN"/>
    <property type="match status" value="1"/>
</dbReference>
<dbReference type="InterPro" id="IPR045444">
    <property type="entry name" value="DUF6503"/>
</dbReference>
<dbReference type="RefSeq" id="WP_073190963.1">
    <property type="nucleotide sequence ID" value="NZ_FQTW01000001.1"/>
</dbReference>
<gene>
    <name evidence="1" type="ORF">SAMN05444278_101271</name>
</gene>
<dbReference type="EMBL" id="FQTW01000001">
    <property type="protein sequence ID" value="SHE34285.1"/>
    <property type="molecule type" value="Genomic_DNA"/>
</dbReference>
<organism evidence="1 2">
    <name type="scientific">Psychroflexus salarius</name>
    <dbReference type="NCBI Taxonomy" id="1155689"/>
    <lineage>
        <taxon>Bacteria</taxon>
        <taxon>Pseudomonadati</taxon>
        <taxon>Bacteroidota</taxon>
        <taxon>Flavobacteriia</taxon>
        <taxon>Flavobacteriales</taxon>
        <taxon>Flavobacteriaceae</taxon>
        <taxon>Psychroflexus</taxon>
    </lineage>
</organism>